<evidence type="ECO:0000313" key="12">
    <source>
        <dbReference type="EMBL" id="KGB35784.1"/>
    </source>
</evidence>
<dbReference type="Pfam" id="PF13524">
    <property type="entry name" value="Glyco_trans_1_2"/>
    <property type="match status" value="1"/>
</dbReference>
<keyword evidence="6" id="KW-0256">Endoplasmic reticulum</keyword>
<evidence type="ECO:0000256" key="3">
    <source>
        <dbReference type="ARBA" id="ARBA00022676"/>
    </source>
</evidence>
<keyword evidence="4 12" id="KW-0808">Transferase</keyword>
<dbReference type="GeneID" id="75577190"/>
<reference evidence="12" key="1">
    <citation type="journal article" date="2012" name="Nat. Genet.">
        <title>Whole-genome sequence of Schistosoma haematobium.</title>
        <authorList>
            <person name="Young N.D."/>
            <person name="Jex A.R."/>
            <person name="Li B."/>
            <person name="Liu S."/>
            <person name="Yang L."/>
            <person name="Xiong Z."/>
            <person name="Li Y."/>
            <person name="Cantacessi C."/>
            <person name="Hall R.S."/>
            <person name="Xu X."/>
            <person name="Chen F."/>
            <person name="Wu X."/>
            <person name="Zerlotini A."/>
            <person name="Oliveira G."/>
            <person name="Hofmann A."/>
            <person name="Zhang G."/>
            <person name="Fang X."/>
            <person name="Kang Y."/>
            <person name="Campbell B.E."/>
            <person name="Loukas A."/>
            <person name="Ranganathan S."/>
            <person name="Rollinson D."/>
            <person name="Rinaldi G."/>
            <person name="Brindley P.J."/>
            <person name="Yang H."/>
            <person name="Wang J."/>
            <person name="Wang J."/>
            <person name="Gasser R.B."/>
        </authorList>
    </citation>
    <scope>NUCLEOTIDE SEQUENCE [LARGE SCALE GENOMIC DNA]</scope>
</reference>
<protein>
    <submittedName>
        <fullName evidence="11 12">Mannosyltransferase</fullName>
    </submittedName>
</protein>
<gene>
    <name evidence="11" type="primary">ALG1</name>
    <name evidence="11" type="ORF">MS3_00004096</name>
    <name evidence="12" type="ORF">MS3_04062</name>
</gene>
<keyword evidence="8 9" id="KW-0472">Membrane</keyword>
<evidence type="ECO:0000313" key="11">
    <source>
        <dbReference type="EMBL" id="KAH9592029.1"/>
    </source>
</evidence>
<dbReference type="PANTHER" id="PTHR13036:SF0">
    <property type="entry name" value="CHITOBIOSYLDIPHOSPHODOLICHOL BETA-MANNOSYLTRANSFERASE"/>
    <property type="match status" value="1"/>
</dbReference>
<dbReference type="PANTHER" id="PTHR13036">
    <property type="entry name" value="BETA1,4 MANNOSYLTRANSFERASE"/>
    <property type="match status" value="1"/>
</dbReference>
<accession>A0A094ZRW0</accession>
<organism evidence="12">
    <name type="scientific">Schistosoma haematobium</name>
    <name type="common">Blood fluke</name>
    <dbReference type="NCBI Taxonomy" id="6185"/>
    <lineage>
        <taxon>Eukaryota</taxon>
        <taxon>Metazoa</taxon>
        <taxon>Spiralia</taxon>
        <taxon>Lophotrochozoa</taxon>
        <taxon>Platyhelminthes</taxon>
        <taxon>Trematoda</taxon>
        <taxon>Digenea</taxon>
        <taxon>Strigeidida</taxon>
        <taxon>Schistosomatoidea</taxon>
        <taxon>Schistosomatidae</taxon>
        <taxon>Schistosoma</taxon>
    </lineage>
</organism>
<comment type="subcellular location">
    <subcellularLocation>
        <location evidence="1">Endoplasmic reticulum membrane</location>
        <topology evidence="1">Single-pass membrane protein</topology>
    </subcellularLocation>
</comment>
<dbReference type="SUPFAM" id="SSF53756">
    <property type="entry name" value="UDP-Glycosyltransferase/glycogen phosphorylase"/>
    <property type="match status" value="1"/>
</dbReference>
<reference evidence="11" key="3">
    <citation type="submission" date="2021-06" db="EMBL/GenBank/DDBJ databases">
        <title>Chromosome-level genome assembly for S. haematobium.</title>
        <authorList>
            <person name="Stroehlein A.J."/>
        </authorList>
    </citation>
    <scope>NUCLEOTIDE SEQUENCE</scope>
</reference>
<evidence type="ECO:0000313" key="13">
    <source>
        <dbReference type="Proteomes" id="UP000471633"/>
    </source>
</evidence>
<dbReference type="AlphaFoldDB" id="A0A094ZRW0"/>
<keyword evidence="13" id="KW-1185">Reference proteome</keyword>
<reference evidence="11" key="2">
    <citation type="journal article" date="2019" name="Gigascience">
        <title>High-quality Schistosoma haematobium genome achieved by single-molecule and long-range sequencing.</title>
        <authorList>
            <person name="Stroehlein A.J."/>
            <person name="Korhonen P.K."/>
            <person name="Chong T.M."/>
            <person name="Lim Y.L."/>
            <person name="Chan K.G."/>
            <person name="Webster B."/>
            <person name="Rollinson D."/>
            <person name="Brindley P.J."/>
            <person name="Gasser R.B."/>
            <person name="Young N.D."/>
        </authorList>
    </citation>
    <scope>NUCLEOTIDE SEQUENCE</scope>
</reference>
<keyword evidence="3 12" id="KW-0328">Glycosyltransferase</keyword>
<evidence type="ECO:0000259" key="10">
    <source>
        <dbReference type="Pfam" id="PF13524"/>
    </source>
</evidence>
<feature type="domain" description="Spore protein YkvP/CgeB glycosyl transferase-like" evidence="10">
    <location>
        <begin position="292"/>
        <end position="406"/>
    </location>
</feature>
<comment type="pathway">
    <text evidence="2">Protein modification; protein glycosylation.</text>
</comment>
<evidence type="ECO:0000256" key="5">
    <source>
        <dbReference type="ARBA" id="ARBA00022692"/>
    </source>
</evidence>
<keyword evidence="7 9" id="KW-1133">Transmembrane helix</keyword>
<dbReference type="InterPro" id="IPR026051">
    <property type="entry name" value="ALG1-like"/>
</dbReference>
<dbReference type="STRING" id="6185.A0A094ZRW0"/>
<evidence type="ECO:0000256" key="2">
    <source>
        <dbReference type="ARBA" id="ARBA00004922"/>
    </source>
</evidence>
<proteinExistence type="predicted"/>
<dbReference type="EMBL" id="KL250716">
    <property type="protein sequence ID" value="KGB35784.1"/>
    <property type="molecule type" value="Genomic_DNA"/>
</dbReference>
<reference evidence="11" key="4">
    <citation type="journal article" date="2022" name="PLoS Pathog.">
        <title>Chromosome-level genome of Schistosoma haematobium underpins genome-wide explorations of molecular variation.</title>
        <authorList>
            <person name="Stroehlein A.J."/>
            <person name="Korhonen P.K."/>
            <person name="Lee V.V."/>
            <person name="Ralph S.A."/>
            <person name="Mentink-Kane M."/>
            <person name="You H."/>
            <person name="McManus D.P."/>
            <person name="Tchuente L.T."/>
            <person name="Stothard J.R."/>
            <person name="Kaur P."/>
            <person name="Dudchenko O."/>
            <person name="Aiden E.L."/>
            <person name="Yang B."/>
            <person name="Yang H."/>
            <person name="Emery A.M."/>
            <person name="Webster B.L."/>
            <person name="Brindley P.J."/>
            <person name="Rollinson D."/>
            <person name="Chang B.C.H."/>
            <person name="Gasser R.B."/>
            <person name="Young N.D."/>
        </authorList>
    </citation>
    <scope>NUCLEOTIDE SEQUENCE</scope>
</reference>
<feature type="transmembrane region" description="Helical" evidence="9">
    <location>
        <begin position="71"/>
        <end position="90"/>
    </location>
</feature>
<dbReference type="KEGG" id="shx:MS3_00004096"/>
<evidence type="ECO:0000256" key="4">
    <source>
        <dbReference type="ARBA" id="ARBA00022679"/>
    </source>
</evidence>
<dbReference type="CTD" id="56052"/>
<keyword evidence="5 9" id="KW-0812">Transmembrane</keyword>
<dbReference type="Gene3D" id="3.40.50.2000">
    <property type="entry name" value="Glycogen Phosphorylase B"/>
    <property type="match status" value="1"/>
</dbReference>
<feature type="transmembrane region" description="Helical" evidence="9">
    <location>
        <begin position="97"/>
        <end position="116"/>
    </location>
</feature>
<dbReference type="InterPro" id="IPR055259">
    <property type="entry name" value="YkvP/CgeB_Glyco_trans-like"/>
</dbReference>
<dbReference type="RefSeq" id="XP_051072116.1">
    <property type="nucleotide sequence ID" value="XM_051211985.1"/>
</dbReference>
<dbReference type="Proteomes" id="UP000471633">
    <property type="component" value="Unassembled WGS sequence"/>
</dbReference>
<dbReference type="GO" id="GO:0000030">
    <property type="term" value="F:mannosyltransferase activity"/>
    <property type="evidence" value="ECO:0007669"/>
    <property type="project" value="InterPro"/>
</dbReference>
<evidence type="ECO:0000256" key="7">
    <source>
        <dbReference type="ARBA" id="ARBA00022989"/>
    </source>
</evidence>
<dbReference type="EMBL" id="AMPZ03000002">
    <property type="protein sequence ID" value="KAH9592029.1"/>
    <property type="molecule type" value="Genomic_DNA"/>
</dbReference>
<evidence type="ECO:0000256" key="6">
    <source>
        <dbReference type="ARBA" id="ARBA00022824"/>
    </source>
</evidence>
<sequence length="471" mass="53978">MTTNRTAHVIVLGDLSRSPRILSQAQFLARDGWDVTISGYKTEIINPLNFKLKVLGIPMCPNFKALHFPSFMVFILKFIFTAVALFCHLTRHCRSRLILVQNPPAVPTFLILWLFIKITGKNLVIDWHNYGYTLVELNAPRRSLFTRLYYILEVDFASRFMSRMSDRVANICVSKALKYDMGMKSIEATVYYDRHAEEFKPTPVDVAHCLFLKLSDQYSAFRNKLDSCRFTRFTEITALPTNTKNNEPHWRPDRPALVVSSCSWTPDDDFTLAIKALGIYDKAAEKPDSGLPSIVFAVTGRGPLQSYYAKLIKEQKWKHVEVIMLWLEWSDYPVFLGCADLGLSIHRSSSGLDLPMKVVDLLGVNVPVLALGYTTLSELMEDNKYGLFFETGEQLADQMCDLLKPPRNSTVQYTYEASRFLSVGSEKLIHFRECLAERNKNLIRGFTYWKNTALPVYEKAVHTNPYKNKDN</sequence>
<dbReference type="GO" id="GO:0005789">
    <property type="term" value="C:endoplasmic reticulum membrane"/>
    <property type="evidence" value="ECO:0007669"/>
    <property type="project" value="UniProtKB-SubCell"/>
</dbReference>
<name>A0A094ZRW0_SCHHA</name>
<evidence type="ECO:0000256" key="9">
    <source>
        <dbReference type="SAM" id="Phobius"/>
    </source>
</evidence>
<evidence type="ECO:0000256" key="1">
    <source>
        <dbReference type="ARBA" id="ARBA00004389"/>
    </source>
</evidence>
<evidence type="ECO:0000256" key="8">
    <source>
        <dbReference type="ARBA" id="ARBA00023136"/>
    </source>
</evidence>